<dbReference type="CDD" id="cd05403">
    <property type="entry name" value="NT_KNTase_like"/>
    <property type="match status" value="1"/>
</dbReference>
<dbReference type="Gene3D" id="3.30.460.10">
    <property type="entry name" value="Beta Polymerase, domain 2"/>
    <property type="match status" value="1"/>
</dbReference>
<gene>
    <name evidence="2" type="ORF">EA26_02165</name>
</gene>
<dbReference type="InterPro" id="IPR041633">
    <property type="entry name" value="Polbeta"/>
</dbReference>
<dbReference type="eggNOG" id="COG1669">
    <property type="taxonomic scope" value="Bacteria"/>
</dbReference>
<proteinExistence type="predicted"/>
<organism evidence="2 3">
    <name type="scientific">Vibrio navarrensis</name>
    <dbReference type="NCBI Taxonomy" id="29495"/>
    <lineage>
        <taxon>Bacteria</taxon>
        <taxon>Pseudomonadati</taxon>
        <taxon>Pseudomonadota</taxon>
        <taxon>Gammaproteobacteria</taxon>
        <taxon>Vibrionales</taxon>
        <taxon>Vibrionaceae</taxon>
        <taxon>Vibrio</taxon>
    </lineage>
</organism>
<dbReference type="RefSeq" id="WP_039422903.1">
    <property type="nucleotide sequence ID" value="NZ_CP061845.1"/>
</dbReference>
<dbReference type="Pfam" id="PF18765">
    <property type="entry name" value="Polbeta"/>
    <property type="match status" value="1"/>
</dbReference>
<keyword evidence="3" id="KW-1185">Reference proteome</keyword>
<evidence type="ECO:0000313" key="3">
    <source>
        <dbReference type="Proteomes" id="UP000029994"/>
    </source>
</evidence>
<name>A0A099M6E6_9VIBR</name>
<dbReference type="EMBL" id="JMCG01000001">
    <property type="protein sequence ID" value="KGK10181.1"/>
    <property type="molecule type" value="Genomic_DNA"/>
</dbReference>
<protein>
    <recommendedName>
        <fullName evidence="1">Polymerase beta nucleotidyltransferase domain-containing protein</fullName>
    </recommendedName>
</protein>
<evidence type="ECO:0000313" key="2">
    <source>
        <dbReference type="EMBL" id="KGK10181.1"/>
    </source>
</evidence>
<evidence type="ECO:0000259" key="1">
    <source>
        <dbReference type="Pfam" id="PF18765"/>
    </source>
</evidence>
<dbReference type="SUPFAM" id="SSF81301">
    <property type="entry name" value="Nucleotidyltransferase"/>
    <property type="match status" value="1"/>
</dbReference>
<dbReference type="InterPro" id="IPR043519">
    <property type="entry name" value="NT_sf"/>
</dbReference>
<feature type="domain" description="Polymerase beta nucleotidyltransferase" evidence="1">
    <location>
        <begin position="22"/>
        <end position="106"/>
    </location>
</feature>
<comment type="caution">
    <text evidence="2">The sequence shown here is derived from an EMBL/GenBank/DDBJ whole genome shotgun (WGS) entry which is preliminary data.</text>
</comment>
<accession>A0A099M6E6</accession>
<reference evidence="2 3" key="1">
    <citation type="submission" date="2014-04" db="EMBL/GenBank/DDBJ databases">
        <title>Genome sequencing of Vibrio navarrensis strains.</title>
        <authorList>
            <person name="Gladney L.M."/>
            <person name="Katz L.S."/>
            <person name="Marino-Ramirez L."/>
            <person name="Jordan I.K."/>
        </authorList>
    </citation>
    <scope>NUCLEOTIDE SEQUENCE [LARGE SCALE GENOMIC DNA]</scope>
    <source>
        <strain evidence="2 3">ATCC 51183</strain>
    </source>
</reference>
<dbReference type="GeneID" id="43682011"/>
<sequence>MANFCVVNPVLLGLKAHQYRLIEEIVLNHACVIHAWLFGSRALGTYRDNSDIDLVLEGDALSLHVIAQLQERLELSSLPFKVDLLIKHKITSQELLTHIETHGIQLK</sequence>
<dbReference type="AlphaFoldDB" id="A0A099M6E6"/>
<dbReference type="Proteomes" id="UP000029994">
    <property type="component" value="Unassembled WGS sequence"/>
</dbReference>
<dbReference type="STRING" id="29495.EA26_02165"/>